<proteinExistence type="inferred from homology"/>
<sequence length="308" mass="34437">MIRTFLILLCLIESSIINALPFKNTKKYDFLKRKTRSTNGDIGCMHMAAEPGDYKFTSDGSGSVCGLYFISPPEDVIELQFLDFDISCESGLLALVDGWEMNEEFFPSPEDHELTLEERYQTFCNLRKPSKTIVVSQNVALIQHLITEAGQGFKVRVRFVKSPQPCNVVSSTETGIHTLKNFGSRRNCSVSIIYPETVKLDSVDVGVTPKHALMEADFGITNKCMTSNGVDFVEVMGGNSFELNKSHDRKGIVCGMKSNTGPLETIVGCQNTVIRLVSSGNFYNTQYCLLKKMIIVAHVCWRNFTCYI</sequence>
<dbReference type="Pfam" id="PF05428">
    <property type="entry name" value="CRF-BP_N"/>
    <property type="match status" value="1"/>
</dbReference>
<feature type="signal peptide" evidence="10">
    <location>
        <begin position="1"/>
        <end position="19"/>
    </location>
</feature>
<evidence type="ECO:0000256" key="7">
    <source>
        <dbReference type="ARBA" id="ARBA00023180"/>
    </source>
</evidence>
<evidence type="ECO:0000256" key="10">
    <source>
        <dbReference type="SAM" id="SignalP"/>
    </source>
</evidence>
<evidence type="ECO:0000256" key="4">
    <source>
        <dbReference type="ARBA" id="ARBA00022525"/>
    </source>
</evidence>
<feature type="domain" description="Corticotropin-releasing factor binding protein N-terminal" evidence="11">
    <location>
        <begin position="42"/>
        <end position="158"/>
    </location>
</feature>
<dbReference type="GO" id="GO:0051460">
    <property type="term" value="P:negative regulation of corticotropin secretion"/>
    <property type="evidence" value="ECO:0007669"/>
    <property type="project" value="TreeGrafter"/>
</dbReference>
<dbReference type="Gene3D" id="2.60.120.290">
    <property type="entry name" value="Spermadhesin, CUB domain"/>
    <property type="match status" value="1"/>
</dbReference>
<dbReference type="SUPFAM" id="SSF49854">
    <property type="entry name" value="Spermadhesin, CUB domain"/>
    <property type="match status" value="1"/>
</dbReference>
<evidence type="ECO:0000256" key="1">
    <source>
        <dbReference type="ARBA" id="ARBA00004613"/>
    </source>
</evidence>
<comment type="function">
    <text evidence="8">Binds CRF and inactivates it. May prevent inappropriate pituitary-adrenal stimulation in pregnancy.</text>
</comment>
<evidence type="ECO:0000256" key="3">
    <source>
        <dbReference type="ARBA" id="ARBA00015713"/>
    </source>
</evidence>
<reference evidence="13 14" key="1">
    <citation type="submission" date="2020-06" db="EMBL/GenBank/DDBJ databases">
        <authorList>
            <person name="Li R."/>
            <person name="Bekaert M."/>
        </authorList>
    </citation>
    <scope>NUCLEOTIDE SEQUENCE [LARGE SCALE GENOMIC DNA]</scope>
    <source>
        <strain evidence="14">wild</strain>
    </source>
</reference>
<evidence type="ECO:0000259" key="11">
    <source>
        <dbReference type="Pfam" id="PF05428"/>
    </source>
</evidence>
<dbReference type="InterPro" id="IPR056178">
    <property type="entry name" value="CRF-BP_C"/>
</dbReference>
<dbReference type="AlphaFoldDB" id="A0A6J8B6K9"/>
<keyword evidence="7" id="KW-0325">Glycoprotein</keyword>
<feature type="chain" id="PRO_5027025391" description="Corticotropin-releasing factor-binding protein" evidence="10">
    <location>
        <begin position="20"/>
        <end position="308"/>
    </location>
</feature>
<dbReference type="PANTHER" id="PTHR10278">
    <property type="entry name" value="CORTICOTROPIN-RELEASING FACTOR-BINDING PROTEIN"/>
    <property type="match status" value="1"/>
</dbReference>
<evidence type="ECO:0000313" key="14">
    <source>
        <dbReference type="Proteomes" id="UP000507470"/>
    </source>
</evidence>
<evidence type="ECO:0000256" key="6">
    <source>
        <dbReference type="ARBA" id="ARBA00023157"/>
    </source>
</evidence>
<dbReference type="GO" id="GO:0051424">
    <property type="term" value="F:corticotropin-releasing hormone binding"/>
    <property type="evidence" value="ECO:0007669"/>
    <property type="project" value="InterPro"/>
</dbReference>
<dbReference type="Proteomes" id="UP000507470">
    <property type="component" value="Unassembled WGS sequence"/>
</dbReference>
<keyword evidence="6" id="KW-1015">Disulfide bond</keyword>
<dbReference type="GO" id="GO:0009755">
    <property type="term" value="P:hormone-mediated signaling pathway"/>
    <property type="evidence" value="ECO:0007669"/>
    <property type="project" value="TreeGrafter"/>
</dbReference>
<dbReference type="Pfam" id="PF23541">
    <property type="entry name" value="CRF-BP_C"/>
    <property type="match status" value="1"/>
</dbReference>
<feature type="domain" description="Corticotropin-releasing factor binding protein C-terminal" evidence="12">
    <location>
        <begin position="168"/>
        <end position="285"/>
    </location>
</feature>
<accession>A0A6J8B6K9</accession>
<dbReference type="InterPro" id="IPR035914">
    <property type="entry name" value="Sperma_CUB_dom_sf"/>
</dbReference>
<evidence type="ECO:0000256" key="5">
    <source>
        <dbReference type="ARBA" id="ARBA00022729"/>
    </source>
</evidence>
<keyword evidence="4" id="KW-0964">Secreted</keyword>
<evidence type="ECO:0000313" key="13">
    <source>
        <dbReference type="EMBL" id="CAC5379206.1"/>
    </source>
</evidence>
<dbReference type="OrthoDB" id="10056927at2759"/>
<dbReference type="InterPro" id="IPR056177">
    <property type="entry name" value="CRF-BP_N"/>
</dbReference>
<organism evidence="13 14">
    <name type="scientific">Mytilus coruscus</name>
    <name type="common">Sea mussel</name>
    <dbReference type="NCBI Taxonomy" id="42192"/>
    <lineage>
        <taxon>Eukaryota</taxon>
        <taxon>Metazoa</taxon>
        <taxon>Spiralia</taxon>
        <taxon>Lophotrochozoa</taxon>
        <taxon>Mollusca</taxon>
        <taxon>Bivalvia</taxon>
        <taxon>Autobranchia</taxon>
        <taxon>Pteriomorphia</taxon>
        <taxon>Mytilida</taxon>
        <taxon>Mytiloidea</taxon>
        <taxon>Mytilidae</taxon>
        <taxon>Mytilinae</taxon>
        <taxon>Mytilus</taxon>
    </lineage>
</organism>
<evidence type="ECO:0000256" key="8">
    <source>
        <dbReference type="ARBA" id="ARBA00024997"/>
    </source>
</evidence>
<evidence type="ECO:0000259" key="12">
    <source>
        <dbReference type="Pfam" id="PF23541"/>
    </source>
</evidence>
<gene>
    <name evidence="13" type="ORF">MCOR_15296</name>
</gene>
<comment type="similarity">
    <text evidence="2">Belongs to the CRF-binding protein family.</text>
</comment>
<comment type="subcellular location">
    <subcellularLocation>
        <location evidence="1">Secreted</location>
    </subcellularLocation>
</comment>
<evidence type="ECO:0000256" key="2">
    <source>
        <dbReference type="ARBA" id="ARBA00008313"/>
    </source>
</evidence>
<name>A0A6J8B6K9_MYTCO</name>
<evidence type="ECO:0000256" key="9">
    <source>
        <dbReference type="ARBA" id="ARBA00033162"/>
    </source>
</evidence>
<protein>
    <recommendedName>
        <fullName evidence="3">Corticotropin-releasing factor-binding protein</fullName>
    </recommendedName>
    <alternativeName>
        <fullName evidence="9">Corticotropin-releasing hormone-binding protein</fullName>
    </alternativeName>
</protein>
<keyword evidence="5 10" id="KW-0732">Signal</keyword>
<dbReference type="PANTHER" id="PTHR10278:SF0">
    <property type="entry name" value="CORTICOTROPIN-RELEASING FACTOR-BINDING PROTEIN"/>
    <property type="match status" value="1"/>
</dbReference>
<keyword evidence="14" id="KW-1185">Reference proteome</keyword>
<dbReference type="EMBL" id="CACVKT020002653">
    <property type="protein sequence ID" value="CAC5379206.1"/>
    <property type="molecule type" value="Genomic_DNA"/>
</dbReference>
<dbReference type="GO" id="GO:0005615">
    <property type="term" value="C:extracellular space"/>
    <property type="evidence" value="ECO:0007669"/>
    <property type="project" value="TreeGrafter"/>
</dbReference>
<dbReference type="InterPro" id="IPR008435">
    <property type="entry name" value="CRF-bd"/>
</dbReference>